<reference evidence="1" key="1">
    <citation type="submission" date="2022-07" db="EMBL/GenBank/DDBJ databases">
        <title>Phylogenomic reconstructions and comparative analyses of Kickxellomycotina fungi.</title>
        <authorList>
            <person name="Reynolds N.K."/>
            <person name="Stajich J.E."/>
            <person name="Barry K."/>
            <person name="Grigoriev I.V."/>
            <person name="Crous P."/>
            <person name="Smith M.E."/>
        </authorList>
    </citation>
    <scope>NUCLEOTIDE SEQUENCE</scope>
    <source>
        <strain evidence="1">BCRC 34297</strain>
    </source>
</reference>
<evidence type="ECO:0000313" key="2">
    <source>
        <dbReference type="Proteomes" id="UP001140011"/>
    </source>
</evidence>
<dbReference type="Proteomes" id="UP001140011">
    <property type="component" value="Unassembled WGS sequence"/>
</dbReference>
<accession>A0A9W8GYS1</accession>
<evidence type="ECO:0000313" key="1">
    <source>
        <dbReference type="EMBL" id="KAJ2752350.1"/>
    </source>
</evidence>
<dbReference type="EMBL" id="JANBUH010000293">
    <property type="protein sequence ID" value="KAJ2752350.1"/>
    <property type="molecule type" value="Genomic_DNA"/>
</dbReference>
<feature type="non-terminal residue" evidence="1">
    <location>
        <position position="1"/>
    </location>
</feature>
<comment type="caution">
    <text evidence="1">The sequence shown here is derived from an EMBL/GenBank/DDBJ whole genome shotgun (WGS) entry which is preliminary data.</text>
</comment>
<protein>
    <submittedName>
        <fullName evidence="1">Uncharacterized protein</fullName>
    </submittedName>
</protein>
<proteinExistence type="predicted"/>
<organism evidence="1 2">
    <name type="scientific">Coemansia pectinata</name>
    <dbReference type="NCBI Taxonomy" id="1052879"/>
    <lineage>
        <taxon>Eukaryota</taxon>
        <taxon>Fungi</taxon>
        <taxon>Fungi incertae sedis</taxon>
        <taxon>Zoopagomycota</taxon>
        <taxon>Kickxellomycotina</taxon>
        <taxon>Kickxellomycetes</taxon>
        <taxon>Kickxellales</taxon>
        <taxon>Kickxellaceae</taxon>
        <taxon>Coemansia</taxon>
    </lineage>
</organism>
<keyword evidence="2" id="KW-1185">Reference proteome</keyword>
<gene>
    <name evidence="1" type="ORF">GGI19_003885</name>
</gene>
<sequence length="543" mass="60844">LLQCIARYLRHDHAAQAPSEHLSPSGTSMHTRMGFLTHRYPTVLYVCRAWRYALYGEYSRFTYGDCTLESSAAPLAFLNPASTKEVWLRFDGALLFGSWAIEWAHRVLAHGFPGLSVDSLVVVIVGRASRTTTDTEDARCQELVSACLRALRPRRIHFYGPSYAWGLFGNGKADSGDKFARLYHYIAQVARSSMAMIPVPSLSSIDTGEIGHTSMRLLVARNAHSLLYLRIERVGPNQLRSLVFDTVGSVVFGQLRELQLTLDINDAQLAAYSINLPHFPCLEALHVLLSDSDVSTRHETRLSIHEHNFLTDLFFFGPSQLRQLSLPLAWDTVELLTPQLLAYIQHLVLGEVSMEGEHLLDDDESGQILAKILGLRHVRAVHLNSVALEVTLPAILECAVLRHLTIPFYSLEFGQASELLRQIPTLKLLHCRLVIGSEIVATTSDQQQHHIAHEVNIGSRYHSSASLRVLAVNLLSSDCPEAVRRLANLVGAQPQLWRVLISSTHIELLGNFLRNARARQPLHLNARPFDNLRIYDITTYKVV</sequence>
<name>A0A9W8GYS1_9FUNG</name>
<dbReference type="OrthoDB" id="5516903at2759"/>
<dbReference type="AlphaFoldDB" id="A0A9W8GYS1"/>